<organism evidence="1 2">
    <name type="scientific">Diploptera punctata</name>
    <name type="common">Pacific beetle cockroach</name>
    <dbReference type="NCBI Taxonomy" id="6984"/>
    <lineage>
        <taxon>Eukaryota</taxon>
        <taxon>Metazoa</taxon>
        <taxon>Ecdysozoa</taxon>
        <taxon>Arthropoda</taxon>
        <taxon>Hexapoda</taxon>
        <taxon>Insecta</taxon>
        <taxon>Pterygota</taxon>
        <taxon>Neoptera</taxon>
        <taxon>Polyneoptera</taxon>
        <taxon>Dictyoptera</taxon>
        <taxon>Blattodea</taxon>
        <taxon>Blaberoidea</taxon>
        <taxon>Blaberidae</taxon>
        <taxon>Diplopterinae</taxon>
        <taxon>Diploptera</taxon>
    </lineage>
</organism>
<feature type="non-terminal residue" evidence="1">
    <location>
        <position position="1"/>
    </location>
</feature>
<comment type="caution">
    <text evidence="1">The sequence shown here is derived from an EMBL/GenBank/DDBJ whole genome shotgun (WGS) entry which is preliminary data.</text>
</comment>
<sequence>HIYEVLNNIPILTILRDKIPILMNTSPDLNQGPSTYSLHKTFKIHFQYLDSSGLTIMYNTLDIFLYRS</sequence>
<evidence type="ECO:0000313" key="1">
    <source>
        <dbReference type="EMBL" id="KAJ9578484.1"/>
    </source>
</evidence>
<feature type="non-terminal residue" evidence="1">
    <location>
        <position position="68"/>
    </location>
</feature>
<dbReference type="EMBL" id="JASPKZ010008876">
    <property type="protein sequence ID" value="KAJ9578484.1"/>
    <property type="molecule type" value="Genomic_DNA"/>
</dbReference>
<reference evidence="1" key="2">
    <citation type="submission" date="2023-05" db="EMBL/GenBank/DDBJ databases">
        <authorList>
            <person name="Fouks B."/>
        </authorList>
    </citation>
    <scope>NUCLEOTIDE SEQUENCE</scope>
    <source>
        <strain evidence="1">Stay&amp;Tobe</strain>
        <tissue evidence="1">Testes</tissue>
    </source>
</reference>
<name>A0AAD7ZDE3_DIPPU</name>
<dbReference type="AlphaFoldDB" id="A0AAD7ZDE3"/>
<keyword evidence="2" id="KW-1185">Reference proteome</keyword>
<accession>A0AAD7ZDE3</accession>
<dbReference type="Proteomes" id="UP001233999">
    <property type="component" value="Unassembled WGS sequence"/>
</dbReference>
<evidence type="ECO:0000313" key="2">
    <source>
        <dbReference type="Proteomes" id="UP001233999"/>
    </source>
</evidence>
<proteinExistence type="predicted"/>
<reference evidence="1" key="1">
    <citation type="journal article" date="2023" name="IScience">
        <title>Live-bearing cockroach genome reveals convergent evolutionary mechanisms linked to viviparity in insects and beyond.</title>
        <authorList>
            <person name="Fouks B."/>
            <person name="Harrison M.C."/>
            <person name="Mikhailova A.A."/>
            <person name="Marchal E."/>
            <person name="English S."/>
            <person name="Carruthers M."/>
            <person name="Jennings E.C."/>
            <person name="Chiamaka E.L."/>
            <person name="Frigard R.A."/>
            <person name="Pippel M."/>
            <person name="Attardo G.M."/>
            <person name="Benoit J.B."/>
            <person name="Bornberg-Bauer E."/>
            <person name="Tobe S.S."/>
        </authorList>
    </citation>
    <scope>NUCLEOTIDE SEQUENCE</scope>
    <source>
        <strain evidence="1">Stay&amp;Tobe</strain>
    </source>
</reference>
<gene>
    <name evidence="1" type="ORF">L9F63_005304</name>
</gene>
<protein>
    <submittedName>
        <fullName evidence="1">Uncharacterized protein</fullName>
    </submittedName>
</protein>